<evidence type="ECO:0000313" key="7">
    <source>
        <dbReference type="Proteomes" id="UP000294558"/>
    </source>
</evidence>
<dbReference type="RefSeq" id="WP_133870731.1">
    <property type="nucleotide sequence ID" value="NZ_SOAU01000001.1"/>
</dbReference>
<feature type="region of interest" description="Disordered" evidence="3">
    <location>
        <begin position="21"/>
        <end position="76"/>
    </location>
</feature>
<gene>
    <name evidence="6" type="ORF">BDK89_4142</name>
</gene>
<dbReference type="Proteomes" id="UP000294558">
    <property type="component" value="Unassembled WGS sequence"/>
</dbReference>
<comment type="similarity">
    <text evidence="1">Belongs to the leucine-binding protein family.</text>
</comment>
<evidence type="ECO:0000256" key="3">
    <source>
        <dbReference type="SAM" id="MobiDB-lite"/>
    </source>
</evidence>
<dbReference type="InterPro" id="IPR028081">
    <property type="entry name" value="Leu-bd"/>
</dbReference>
<accession>A0A4R7I4I4</accession>
<dbReference type="InterPro" id="IPR028082">
    <property type="entry name" value="Peripla_BP_I"/>
</dbReference>
<organism evidence="6 7">
    <name type="scientific">Ilumatobacter fluminis</name>
    <dbReference type="NCBI Taxonomy" id="467091"/>
    <lineage>
        <taxon>Bacteria</taxon>
        <taxon>Bacillati</taxon>
        <taxon>Actinomycetota</taxon>
        <taxon>Acidimicrobiia</taxon>
        <taxon>Acidimicrobiales</taxon>
        <taxon>Ilumatobacteraceae</taxon>
        <taxon>Ilumatobacter</taxon>
    </lineage>
</organism>
<feature type="chain" id="PRO_5038951622" evidence="4">
    <location>
        <begin position="20"/>
        <end position="498"/>
    </location>
</feature>
<protein>
    <submittedName>
        <fullName evidence="6">Amino acid/amide ABC transporter substrate-binding protein (HAAT family)</fullName>
    </submittedName>
</protein>
<comment type="caution">
    <text evidence="6">The sequence shown here is derived from an EMBL/GenBank/DDBJ whole genome shotgun (WGS) entry which is preliminary data.</text>
</comment>
<feature type="domain" description="Leucine-binding protein" evidence="5">
    <location>
        <begin position="112"/>
        <end position="456"/>
    </location>
</feature>
<dbReference type="PANTHER" id="PTHR47235:SF1">
    <property type="entry name" value="BLR6548 PROTEIN"/>
    <property type="match status" value="1"/>
</dbReference>
<feature type="compositionally biased region" description="Acidic residues" evidence="3">
    <location>
        <begin position="24"/>
        <end position="74"/>
    </location>
</feature>
<evidence type="ECO:0000259" key="5">
    <source>
        <dbReference type="Pfam" id="PF13458"/>
    </source>
</evidence>
<feature type="signal peptide" evidence="4">
    <location>
        <begin position="1"/>
        <end position="19"/>
    </location>
</feature>
<evidence type="ECO:0000256" key="1">
    <source>
        <dbReference type="ARBA" id="ARBA00010062"/>
    </source>
</evidence>
<evidence type="ECO:0000256" key="2">
    <source>
        <dbReference type="ARBA" id="ARBA00022729"/>
    </source>
</evidence>
<dbReference type="PANTHER" id="PTHR47235">
    <property type="entry name" value="BLR6548 PROTEIN"/>
    <property type="match status" value="1"/>
</dbReference>
<keyword evidence="7" id="KW-1185">Reference proteome</keyword>
<name>A0A4R7I4I4_9ACTN</name>
<proteinExistence type="inferred from homology"/>
<dbReference type="Gene3D" id="3.40.50.2300">
    <property type="match status" value="2"/>
</dbReference>
<evidence type="ECO:0000313" key="6">
    <source>
        <dbReference type="EMBL" id="TDT18521.1"/>
    </source>
</evidence>
<keyword evidence="2 4" id="KW-0732">Signal</keyword>
<dbReference type="OrthoDB" id="7337537at2"/>
<dbReference type="AlphaFoldDB" id="A0A4R7I4I4"/>
<dbReference type="EMBL" id="SOAU01000001">
    <property type="protein sequence ID" value="TDT18521.1"/>
    <property type="molecule type" value="Genomic_DNA"/>
</dbReference>
<dbReference type="PROSITE" id="PS51257">
    <property type="entry name" value="PROKAR_LIPOPROTEIN"/>
    <property type="match status" value="1"/>
</dbReference>
<reference evidence="6 7" key="1">
    <citation type="submission" date="2019-03" db="EMBL/GenBank/DDBJ databases">
        <title>Sequencing the genomes of 1000 actinobacteria strains.</title>
        <authorList>
            <person name="Klenk H.-P."/>
        </authorList>
    </citation>
    <scope>NUCLEOTIDE SEQUENCE [LARGE SCALE GENOMIC DNA]</scope>
    <source>
        <strain evidence="6 7">DSM 18936</strain>
    </source>
</reference>
<dbReference type="Pfam" id="PF13458">
    <property type="entry name" value="Peripla_BP_6"/>
    <property type="match status" value="1"/>
</dbReference>
<dbReference type="CDD" id="cd06343">
    <property type="entry name" value="PBP1_ABC_ligand_binding-like"/>
    <property type="match status" value="1"/>
</dbReference>
<evidence type="ECO:0000256" key="4">
    <source>
        <dbReference type="SAM" id="SignalP"/>
    </source>
</evidence>
<dbReference type="SUPFAM" id="SSF53822">
    <property type="entry name" value="Periplasmic binding protein-like I"/>
    <property type="match status" value="1"/>
</dbReference>
<sequence>MSKRLVRVSAAVLSLSLLAAACGGDDDDTSDDTSSEEADEPAADDGDDTADEPAGDDTADEPAGDDDTGDEPAADGEALPLEGEVEVAAGTTLNLSECPDDWSATQGVDGDEIRLGMTLPQSGPLAAFGQIGEGIQMYLDYLNDTDPINGQEATLVLKDDAYEAGRAVANVEEMMDTEDVFAFVHSIGTPVNLAIRPITDDNCVPQLFNSSGFPLWGDPANFPWTIGNILDYSTETEIWCQTVVSELGEGATVAALYMNNDFGNTYKATVDNSEACASLDVVEEQTHDPAADSVQNEMTTLMASEAQVFFAGTTAAYCPQTVGAVAASDWRPQYYMSYTCNNLSSFFTPVQDAAGLLADEGSGVRMTNLNKVCGDPQFADDPAIQEVEQILADYGDVSCADGSYSTGVLYGHIVEDVLRSAAAMPGGLNRVNLMAAVWNLDETDDLVLGGTQRTDGVNDAYIQEAAQVQEVQVVDGSLTFAGIGDLVDLEGQGGSYSG</sequence>